<keyword evidence="2" id="KW-0812">Transmembrane</keyword>
<keyword evidence="2" id="KW-1133">Transmembrane helix</keyword>
<gene>
    <name evidence="3" type="ORF">ACMD2_05052</name>
</gene>
<dbReference type="AlphaFoldDB" id="A0A199W9I8"/>
<feature type="transmembrane region" description="Helical" evidence="2">
    <location>
        <begin position="112"/>
        <end position="131"/>
    </location>
</feature>
<evidence type="ECO:0000313" key="3">
    <source>
        <dbReference type="EMBL" id="OAY85974.1"/>
    </source>
</evidence>
<organism evidence="3 4">
    <name type="scientific">Ananas comosus</name>
    <name type="common">Pineapple</name>
    <name type="synonym">Ananas ananas</name>
    <dbReference type="NCBI Taxonomy" id="4615"/>
    <lineage>
        <taxon>Eukaryota</taxon>
        <taxon>Viridiplantae</taxon>
        <taxon>Streptophyta</taxon>
        <taxon>Embryophyta</taxon>
        <taxon>Tracheophyta</taxon>
        <taxon>Spermatophyta</taxon>
        <taxon>Magnoliopsida</taxon>
        <taxon>Liliopsida</taxon>
        <taxon>Poales</taxon>
        <taxon>Bromeliaceae</taxon>
        <taxon>Bromelioideae</taxon>
        <taxon>Ananas</taxon>
    </lineage>
</organism>
<comment type="caution">
    <text evidence="3">The sequence shown here is derived from an EMBL/GenBank/DDBJ whole genome shotgun (WGS) entry which is preliminary data.</text>
</comment>
<reference evidence="3 4" key="1">
    <citation type="journal article" date="2016" name="DNA Res.">
        <title>The draft genome of MD-2 pineapple using hybrid error correction of long reads.</title>
        <authorList>
            <person name="Redwan R.M."/>
            <person name="Saidin A."/>
            <person name="Kumar S.V."/>
        </authorList>
    </citation>
    <scope>NUCLEOTIDE SEQUENCE [LARGE SCALE GENOMIC DNA]</scope>
    <source>
        <strain evidence="4">cv. MD2</strain>
        <tissue evidence="3">Leaf</tissue>
    </source>
</reference>
<evidence type="ECO:0000313" key="4">
    <source>
        <dbReference type="Proteomes" id="UP000092600"/>
    </source>
</evidence>
<protein>
    <submittedName>
        <fullName evidence="3">Uncharacterized protein</fullName>
    </submittedName>
</protein>
<evidence type="ECO:0000256" key="2">
    <source>
        <dbReference type="SAM" id="Phobius"/>
    </source>
</evidence>
<dbReference type="EMBL" id="LSRQ01000022">
    <property type="protein sequence ID" value="OAY85974.1"/>
    <property type="molecule type" value="Genomic_DNA"/>
</dbReference>
<name>A0A199W9I8_ANACO</name>
<sequence length="291" mass="32013">MVAGFAQFHTLIVEVPICFDLCTTINKISTLIAPNSFAHPTMRCNRVNNVLFTLARKYINLERSPSEKQSSLAAIPIKITCHSLHVAHDRSFFFNSSGLLLWLTMGLKRRSIFRSLLISLSMLCWLFNLVYCSLFSITHTWEDSAGDVIASRTSGGRVRSPRCHTRNINKKFDVLEMKLRAQWVGSAVVGPYYIASAVFQTLSAQEEPGFTAKVSPPVAIGLDGKGCRGFKGPDWAEFSLPTGEDMTGSHETFVVGPPAKQIGGKLGARADRDPEADEANRLTSSEAEAEV</sequence>
<accession>A0A199W9I8</accession>
<keyword evidence="2" id="KW-0472">Membrane</keyword>
<feature type="compositionally biased region" description="Polar residues" evidence="1">
    <location>
        <begin position="281"/>
        <end position="291"/>
    </location>
</feature>
<evidence type="ECO:0000256" key="1">
    <source>
        <dbReference type="SAM" id="MobiDB-lite"/>
    </source>
</evidence>
<dbReference type="Proteomes" id="UP000092600">
    <property type="component" value="Unassembled WGS sequence"/>
</dbReference>
<feature type="region of interest" description="Disordered" evidence="1">
    <location>
        <begin position="253"/>
        <end position="291"/>
    </location>
</feature>
<proteinExistence type="predicted"/>